<protein>
    <submittedName>
        <fullName evidence="2">Unannotated protein</fullName>
    </submittedName>
</protein>
<dbReference type="EMBL" id="CAEZWZ010000008">
    <property type="protein sequence ID" value="CAB4664218.1"/>
    <property type="molecule type" value="Genomic_DNA"/>
</dbReference>
<gene>
    <name evidence="2" type="ORF">UFOPK1438_00212</name>
    <name evidence="3" type="ORF">UFOPK2329_00137</name>
    <name evidence="4" type="ORF">UFOPK3166_00407</name>
    <name evidence="5" type="ORF">UFOPK4035_00077</name>
    <name evidence="6" type="ORF">UFOPK4087_00034</name>
    <name evidence="7" type="ORF">UFOPK4424_00302</name>
</gene>
<accession>A0A6J6BB69</accession>
<dbReference type="EMBL" id="CAFABD010000043">
    <property type="protein sequence ID" value="CAB4821934.1"/>
    <property type="molecule type" value="Genomic_DNA"/>
</dbReference>
<evidence type="ECO:0000313" key="6">
    <source>
        <dbReference type="EMBL" id="CAB5003693.1"/>
    </source>
</evidence>
<name>A0A6J6BB69_9ZZZZ</name>
<feature type="transmembrane region" description="Helical" evidence="1">
    <location>
        <begin position="16"/>
        <end position="35"/>
    </location>
</feature>
<keyword evidence="1" id="KW-1133">Transmembrane helix</keyword>
<reference evidence="2" key="1">
    <citation type="submission" date="2020-05" db="EMBL/GenBank/DDBJ databases">
        <authorList>
            <person name="Chiriac C."/>
            <person name="Salcher M."/>
            <person name="Ghai R."/>
            <person name="Kavagutti S V."/>
        </authorList>
    </citation>
    <scope>NUCLEOTIDE SEQUENCE</scope>
</reference>
<dbReference type="EMBL" id="CAEZSM010000015">
    <property type="protein sequence ID" value="CAB4535904.1"/>
    <property type="molecule type" value="Genomic_DNA"/>
</dbReference>
<keyword evidence="1" id="KW-0812">Transmembrane</keyword>
<proteinExistence type="predicted"/>
<evidence type="ECO:0000313" key="7">
    <source>
        <dbReference type="EMBL" id="CAB5113528.1"/>
    </source>
</evidence>
<evidence type="ECO:0000313" key="3">
    <source>
        <dbReference type="EMBL" id="CAB4664218.1"/>
    </source>
</evidence>
<evidence type="ECO:0000313" key="5">
    <source>
        <dbReference type="EMBL" id="CAB4989036.1"/>
    </source>
</evidence>
<evidence type="ECO:0000256" key="1">
    <source>
        <dbReference type="SAM" id="Phobius"/>
    </source>
</evidence>
<dbReference type="EMBL" id="CAFBRW010000038">
    <property type="protein sequence ID" value="CAB5113528.1"/>
    <property type="molecule type" value="Genomic_DNA"/>
</dbReference>
<dbReference type="EMBL" id="CAFBPH010000003">
    <property type="protein sequence ID" value="CAB5003693.1"/>
    <property type="molecule type" value="Genomic_DNA"/>
</dbReference>
<evidence type="ECO:0000313" key="2">
    <source>
        <dbReference type="EMBL" id="CAB4535904.1"/>
    </source>
</evidence>
<sequence length="40" mass="4519">MIIRASESVRELPVPAYAFGIGAFAVFSLLLYITLRFDRD</sequence>
<evidence type="ECO:0000313" key="4">
    <source>
        <dbReference type="EMBL" id="CAB4821934.1"/>
    </source>
</evidence>
<dbReference type="AlphaFoldDB" id="A0A6J6BB69"/>
<dbReference type="EMBL" id="CAFBOX010000005">
    <property type="protein sequence ID" value="CAB4989036.1"/>
    <property type="molecule type" value="Genomic_DNA"/>
</dbReference>
<keyword evidence="1" id="KW-0472">Membrane</keyword>
<organism evidence="2">
    <name type="scientific">freshwater metagenome</name>
    <dbReference type="NCBI Taxonomy" id="449393"/>
    <lineage>
        <taxon>unclassified sequences</taxon>
        <taxon>metagenomes</taxon>
        <taxon>ecological metagenomes</taxon>
    </lineage>
</organism>